<keyword evidence="1" id="KW-0472">Membrane</keyword>
<keyword evidence="1" id="KW-0812">Transmembrane</keyword>
<dbReference type="EMBL" id="FOLB01000001">
    <property type="protein sequence ID" value="SFB75345.1"/>
    <property type="molecule type" value="Genomic_DNA"/>
</dbReference>
<dbReference type="RefSeq" id="WP_091119395.1">
    <property type="nucleotide sequence ID" value="NZ_FOLB01000001.1"/>
</dbReference>
<proteinExistence type="predicted"/>
<sequence length="364" mass="39912">MSSLRDARLDNAKMTLVTLVVVGHSWTMLASNAGNNHLYDFLYTWHMPAFVLITGYLSRGFEWTGPRIWALVRSVAIPYVIVEAALAVFRLWAGGEHLHELWINPHWPLWYLPALFIWRMATPLLRSPWVAIPVAVAASLLGGLVTGATLDLARVLGFLPFFVLGLHATPERLNRLRGVPVRLGALAAMVGIWFLSGQLRSWAGTGEWLYYNDSYTAMGASPTEGYLTRLLVLAAGVVGALALIALMTSRTGWFTRMGSMTLVVYLCHGFFIKALGYTGYADWANAHGVVALLATTALSVGIALLLAWKPVATVLLHVIDPLGHAEKHLNYATELAVVSTRVDDVVDRLPMDQATERESLSAAH</sequence>
<name>A0A1I1DK59_9ACTN</name>
<keyword evidence="1" id="KW-1133">Transmembrane helix</keyword>
<feature type="domain" description="Acyltransferase 3" evidence="2">
    <location>
        <begin position="7"/>
        <end position="307"/>
    </location>
</feature>
<dbReference type="GO" id="GO:0016747">
    <property type="term" value="F:acyltransferase activity, transferring groups other than amino-acyl groups"/>
    <property type="evidence" value="ECO:0007669"/>
    <property type="project" value="InterPro"/>
</dbReference>
<feature type="transmembrane region" description="Helical" evidence="1">
    <location>
        <begin position="286"/>
        <end position="308"/>
    </location>
</feature>
<feature type="transmembrane region" description="Helical" evidence="1">
    <location>
        <begin position="41"/>
        <end position="58"/>
    </location>
</feature>
<protein>
    <submittedName>
        <fullName evidence="3">Fucose 4-O-acetylase</fullName>
    </submittedName>
</protein>
<feature type="transmembrane region" description="Helical" evidence="1">
    <location>
        <begin position="152"/>
        <end position="169"/>
    </location>
</feature>
<feature type="transmembrane region" description="Helical" evidence="1">
    <location>
        <begin position="12"/>
        <end position="29"/>
    </location>
</feature>
<dbReference type="PANTHER" id="PTHR37312:SF1">
    <property type="entry name" value="MEMBRANE-BOUND ACYLTRANSFERASE YKRP-RELATED"/>
    <property type="match status" value="1"/>
</dbReference>
<keyword evidence="4" id="KW-1185">Reference proteome</keyword>
<gene>
    <name evidence="3" type="ORF">SAMN04487968_101320</name>
</gene>
<reference evidence="3 4" key="1">
    <citation type="submission" date="2016-10" db="EMBL/GenBank/DDBJ databases">
        <authorList>
            <person name="de Groot N.N."/>
        </authorList>
    </citation>
    <scope>NUCLEOTIDE SEQUENCE [LARGE SCALE GENOMIC DNA]</scope>
    <source>
        <strain evidence="3 4">CGMCC 1.7056</strain>
    </source>
</reference>
<evidence type="ECO:0000313" key="3">
    <source>
        <dbReference type="EMBL" id="SFB75345.1"/>
    </source>
</evidence>
<evidence type="ECO:0000313" key="4">
    <source>
        <dbReference type="Proteomes" id="UP000198832"/>
    </source>
</evidence>
<dbReference type="AlphaFoldDB" id="A0A1I1DK59"/>
<dbReference type="InterPro" id="IPR052734">
    <property type="entry name" value="Nod_factor_acetyltransferase"/>
</dbReference>
<dbReference type="Proteomes" id="UP000198832">
    <property type="component" value="Unassembled WGS sequence"/>
</dbReference>
<feature type="transmembrane region" description="Helical" evidence="1">
    <location>
        <begin position="181"/>
        <end position="199"/>
    </location>
</feature>
<dbReference type="InterPro" id="IPR002656">
    <property type="entry name" value="Acyl_transf_3_dom"/>
</dbReference>
<organism evidence="3 4">
    <name type="scientific">Nocardioides terrae</name>
    <dbReference type="NCBI Taxonomy" id="574651"/>
    <lineage>
        <taxon>Bacteria</taxon>
        <taxon>Bacillati</taxon>
        <taxon>Actinomycetota</taxon>
        <taxon>Actinomycetes</taxon>
        <taxon>Propionibacteriales</taxon>
        <taxon>Nocardioidaceae</taxon>
        <taxon>Nocardioides</taxon>
    </lineage>
</organism>
<dbReference type="Pfam" id="PF01757">
    <property type="entry name" value="Acyl_transf_3"/>
    <property type="match status" value="1"/>
</dbReference>
<feature type="transmembrane region" description="Helical" evidence="1">
    <location>
        <begin position="226"/>
        <end position="248"/>
    </location>
</feature>
<evidence type="ECO:0000256" key="1">
    <source>
        <dbReference type="SAM" id="Phobius"/>
    </source>
</evidence>
<dbReference type="OrthoDB" id="6623990at2"/>
<accession>A0A1I1DK59</accession>
<dbReference type="STRING" id="574651.SAMN04487968_101320"/>
<feature type="transmembrane region" description="Helical" evidence="1">
    <location>
        <begin position="70"/>
        <end position="93"/>
    </location>
</feature>
<dbReference type="PANTHER" id="PTHR37312">
    <property type="entry name" value="MEMBRANE-BOUND ACYLTRANSFERASE YKRP-RELATED"/>
    <property type="match status" value="1"/>
</dbReference>
<evidence type="ECO:0000259" key="2">
    <source>
        <dbReference type="Pfam" id="PF01757"/>
    </source>
</evidence>
<feature type="transmembrane region" description="Helical" evidence="1">
    <location>
        <begin position="260"/>
        <end position="280"/>
    </location>
</feature>